<evidence type="ECO:0000313" key="2">
    <source>
        <dbReference type="Proteomes" id="UP000051922"/>
    </source>
</evidence>
<accession>A0A0R1TWP4</accession>
<sequence length="61" mass="6932">MADDYVALMDQLRDGSLAELRVKPDQFMAFRAAWNNYPERKEIVGTAERGGDIVYHAEGDK</sequence>
<dbReference type="RefSeq" id="WP_054648889.1">
    <property type="nucleotide sequence ID" value="NZ_AZFJ01000052.1"/>
</dbReference>
<name>A0A0R1TWP4_9LACO</name>
<evidence type="ECO:0000313" key="1">
    <source>
        <dbReference type="EMBL" id="KRL85622.1"/>
    </source>
</evidence>
<protein>
    <submittedName>
        <fullName evidence="1">Uncharacterized protein</fullName>
    </submittedName>
</protein>
<gene>
    <name evidence="1" type="ORF">FC50_GL001797</name>
</gene>
<dbReference type="Proteomes" id="UP000051922">
    <property type="component" value="Unassembled WGS sequence"/>
</dbReference>
<keyword evidence="2" id="KW-1185">Reference proteome</keyword>
<dbReference type="PATRIC" id="fig|1423783.4.peg.1840"/>
<dbReference type="OrthoDB" id="2146345at2"/>
<comment type="caution">
    <text evidence="1">The sequence shown here is derived from an EMBL/GenBank/DDBJ whole genome shotgun (WGS) entry which is preliminary data.</text>
</comment>
<reference evidence="1 2" key="1">
    <citation type="journal article" date="2015" name="Genome Announc.">
        <title>Expanding the biotechnology potential of lactobacilli through comparative genomics of 213 strains and associated genera.</title>
        <authorList>
            <person name="Sun Z."/>
            <person name="Harris H.M."/>
            <person name="McCann A."/>
            <person name="Guo C."/>
            <person name="Argimon S."/>
            <person name="Zhang W."/>
            <person name="Yang X."/>
            <person name="Jeffery I.B."/>
            <person name="Cooney J.C."/>
            <person name="Kagawa T.F."/>
            <person name="Liu W."/>
            <person name="Song Y."/>
            <person name="Salvetti E."/>
            <person name="Wrobel A."/>
            <person name="Rasinkangas P."/>
            <person name="Parkhill J."/>
            <person name="Rea M.C."/>
            <person name="O'Sullivan O."/>
            <person name="Ritari J."/>
            <person name="Douillard F.P."/>
            <person name="Paul Ross R."/>
            <person name="Yang R."/>
            <person name="Briner A.E."/>
            <person name="Felis G.E."/>
            <person name="de Vos W.M."/>
            <person name="Barrangou R."/>
            <person name="Klaenhammer T.R."/>
            <person name="Caufield P.W."/>
            <person name="Cui Y."/>
            <person name="Zhang H."/>
            <person name="O'Toole P.W."/>
        </authorList>
    </citation>
    <scope>NUCLEOTIDE SEQUENCE [LARGE SCALE GENOMIC DNA]</scope>
    <source>
        <strain evidence="1 2">DSM 15945</strain>
    </source>
</reference>
<organism evidence="1 2">
    <name type="scientific">Lacticaseibacillus pantheris DSM 15945 = JCM 12539 = NBRC 106106</name>
    <dbReference type="NCBI Taxonomy" id="1423783"/>
    <lineage>
        <taxon>Bacteria</taxon>
        <taxon>Bacillati</taxon>
        <taxon>Bacillota</taxon>
        <taxon>Bacilli</taxon>
        <taxon>Lactobacillales</taxon>
        <taxon>Lactobacillaceae</taxon>
        <taxon>Lacticaseibacillus</taxon>
    </lineage>
</organism>
<dbReference type="STRING" id="1423783.FC50_GL001797"/>
<proteinExistence type="predicted"/>
<dbReference type="EMBL" id="AZFJ01000052">
    <property type="protein sequence ID" value="KRL85622.1"/>
    <property type="molecule type" value="Genomic_DNA"/>
</dbReference>
<dbReference type="AlphaFoldDB" id="A0A0R1TWP4"/>